<dbReference type="PANTHER" id="PTHR43808">
    <property type="entry name" value="ACETYLORNITHINE DEACETYLASE"/>
    <property type="match status" value="1"/>
</dbReference>
<dbReference type="SUPFAM" id="SSF53187">
    <property type="entry name" value="Zn-dependent exopeptidases"/>
    <property type="match status" value="1"/>
</dbReference>
<evidence type="ECO:0000259" key="3">
    <source>
        <dbReference type="Pfam" id="PF07687"/>
    </source>
</evidence>
<dbReference type="Pfam" id="PF01546">
    <property type="entry name" value="Peptidase_M20"/>
    <property type="match status" value="1"/>
</dbReference>
<dbReference type="InterPro" id="IPR002933">
    <property type="entry name" value="Peptidase_M20"/>
</dbReference>
<comment type="caution">
    <text evidence="4">The sequence shown here is derived from an EMBL/GenBank/DDBJ whole genome shotgun (WGS) entry which is preliminary data.</text>
</comment>
<evidence type="ECO:0000313" key="5">
    <source>
        <dbReference type="Proteomes" id="UP000326912"/>
    </source>
</evidence>
<keyword evidence="1" id="KW-0479">Metal-binding</keyword>
<dbReference type="AlphaFoldDB" id="A0A5J4KNW4"/>
<proteinExistence type="predicted"/>
<keyword evidence="2" id="KW-0378">Hydrolase</keyword>
<evidence type="ECO:0000313" key="4">
    <source>
        <dbReference type="EMBL" id="GER88842.1"/>
    </source>
</evidence>
<keyword evidence="5" id="KW-1185">Reference proteome</keyword>
<sequence length="354" mass="38000">MRYQRRQGEEHQRAEFVATLWRERGYKPEVDDLGNVYVRRGNKSDRPLLMILTHIDTVFPASTPLTIRREGDRLYGPGIGDNSVSVAAILTAIDLLDLYGWETEADLLLVANVGEEGLGDLRGARRAVERYRETLGAVLVVDGHLGSIVNAAVGSKRLKITVKGPGGHAYGSFGTPSAIHGLGRIIAGLAAMQVPAEPRTTFNVGLIEGGTSINTIAAHATALVDLRSIDIQTLARLEEQARTIILQQVGPGLQTEIEVIGDRPAGKRSDNDPLVQLAKQALHWVGYEPRLGASSTDANIPISLDIPSVCVGVTKGEKAHTTDEFLHVSPLGKGLAQVVRLCIEASNQIAHSGS</sequence>
<feature type="domain" description="Peptidase M20 dimerisation" evidence="3">
    <location>
        <begin position="153"/>
        <end position="247"/>
    </location>
</feature>
<dbReference type="InterPro" id="IPR011650">
    <property type="entry name" value="Peptidase_M20_dimer"/>
</dbReference>
<dbReference type="Pfam" id="PF07687">
    <property type="entry name" value="M20_dimer"/>
    <property type="match status" value="1"/>
</dbReference>
<dbReference type="InterPro" id="IPR050072">
    <property type="entry name" value="Peptidase_M20A"/>
</dbReference>
<protein>
    <submittedName>
        <fullName evidence="4">Peptidase M20</fullName>
    </submittedName>
</protein>
<dbReference type="PANTHER" id="PTHR43808:SF17">
    <property type="entry name" value="PEPTIDASE M20"/>
    <property type="match status" value="1"/>
</dbReference>
<dbReference type="EMBL" id="BKZW01000001">
    <property type="protein sequence ID" value="GER88842.1"/>
    <property type="molecule type" value="Genomic_DNA"/>
</dbReference>
<accession>A0A5J4KNW4</accession>
<gene>
    <name evidence="4" type="ORF">KDW_30040</name>
</gene>
<evidence type="ECO:0000256" key="2">
    <source>
        <dbReference type="ARBA" id="ARBA00022801"/>
    </source>
</evidence>
<reference evidence="4 5" key="1">
    <citation type="submission" date="2019-10" db="EMBL/GenBank/DDBJ databases">
        <title>Dictyobacter vulcani sp. nov., within the class Ktedonobacteria, isolated from soil of volcanic Mt. Zao.</title>
        <authorList>
            <person name="Zheng Y."/>
            <person name="Wang C.M."/>
            <person name="Sakai Y."/>
            <person name="Abe K."/>
            <person name="Yokota A."/>
            <person name="Yabe S."/>
        </authorList>
    </citation>
    <scope>NUCLEOTIDE SEQUENCE [LARGE SCALE GENOMIC DNA]</scope>
    <source>
        <strain evidence="4 5">W12</strain>
    </source>
</reference>
<dbReference type="GO" id="GO:0016787">
    <property type="term" value="F:hydrolase activity"/>
    <property type="evidence" value="ECO:0007669"/>
    <property type="project" value="UniProtKB-KW"/>
</dbReference>
<organism evidence="4 5">
    <name type="scientific">Dictyobacter vulcani</name>
    <dbReference type="NCBI Taxonomy" id="2607529"/>
    <lineage>
        <taxon>Bacteria</taxon>
        <taxon>Bacillati</taxon>
        <taxon>Chloroflexota</taxon>
        <taxon>Ktedonobacteria</taxon>
        <taxon>Ktedonobacterales</taxon>
        <taxon>Dictyobacteraceae</taxon>
        <taxon>Dictyobacter</taxon>
    </lineage>
</organism>
<dbReference type="GO" id="GO:0046872">
    <property type="term" value="F:metal ion binding"/>
    <property type="evidence" value="ECO:0007669"/>
    <property type="project" value="UniProtKB-KW"/>
</dbReference>
<dbReference type="Gene3D" id="3.30.70.360">
    <property type="match status" value="1"/>
</dbReference>
<evidence type="ECO:0000256" key="1">
    <source>
        <dbReference type="ARBA" id="ARBA00022723"/>
    </source>
</evidence>
<name>A0A5J4KNW4_9CHLR</name>
<dbReference type="SUPFAM" id="SSF55031">
    <property type="entry name" value="Bacterial exopeptidase dimerisation domain"/>
    <property type="match status" value="1"/>
</dbReference>
<dbReference type="InterPro" id="IPR036264">
    <property type="entry name" value="Bact_exopeptidase_dim_dom"/>
</dbReference>
<dbReference type="Proteomes" id="UP000326912">
    <property type="component" value="Unassembled WGS sequence"/>
</dbReference>
<dbReference type="Gene3D" id="3.40.630.10">
    <property type="entry name" value="Zn peptidases"/>
    <property type="match status" value="1"/>
</dbReference>